<name>A0ABV0ZFK4_9TELE</name>
<organism evidence="2 3">
    <name type="scientific">Ameca splendens</name>
    <dbReference type="NCBI Taxonomy" id="208324"/>
    <lineage>
        <taxon>Eukaryota</taxon>
        <taxon>Metazoa</taxon>
        <taxon>Chordata</taxon>
        <taxon>Craniata</taxon>
        <taxon>Vertebrata</taxon>
        <taxon>Euteleostomi</taxon>
        <taxon>Actinopterygii</taxon>
        <taxon>Neopterygii</taxon>
        <taxon>Teleostei</taxon>
        <taxon>Neoteleostei</taxon>
        <taxon>Acanthomorphata</taxon>
        <taxon>Ovalentaria</taxon>
        <taxon>Atherinomorphae</taxon>
        <taxon>Cyprinodontiformes</taxon>
        <taxon>Goodeidae</taxon>
        <taxon>Ameca</taxon>
    </lineage>
</organism>
<dbReference type="Proteomes" id="UP001469553">
    <property type="component" value="Unassembled WGS sequence"/>
</dbReference>
<reference evidence="2 3" key="1">
    <citation type="submission" date="2021-06" db="EMBL/GenBank/DDBJ databases">
        <authorList>
            <person name="Palmer J.M."/>
        </authorList>
    </citation>
    <scope>NUCLEOTIDE SEQUENCE [LARGE SCALE GENOMIC DNA]</scope>
    <source>
        <strain evidence="2 3">AS_MEX2019</strain>
        <tissue evidence="2">Muscle</tissue>
    </source>
</reference>
<accession>A0ABV0ZFK4</accession>
<protein>
    <submittedName>
        <fullName evidence="2">Uncharacterized protein</fullName>
    </submittedName>
</protein>
<evidence type="ECO:0000256" key="1">
    <source>
        <dbReference type="SAM" id="MobiDB-lite"/>
    </source>
</evidence>
<comment type="caution">
    <text evidence="2">The sequence shown here is derived from an EMBL/GenBank/DDBJ whole genome shotgun (WGS) entry which is preliminary data.</text>
</comment>
<dbReference type="EMBL" id="JAHRIP010060142">
    <property type="protein sequence ID" value="MEQ2304761.1"/>
    <property type="molecule type" value="Genomic_DNA"/>
</dbReference>
<keyword evidence="3" id="KW-1185">Reference proteome</keyword>
<evidence type="ECO:0000313" key="2">
    <source>
        <dbReference type="EMBL" id="MEQ2304761.1"/>
    </source>
</evidence>
<sequence>MMLDRLCCASCLATLQLEDGYDLCPSCLRVDHLREALSEDACLNCTVMPCAEKLAQLAKLEQPTDWSVTAKSPLPPGQAACPKQPGVESGVSLWENGQVV</sequence>
<proteinExistence type="predicted"/>
<feature type="region of interest" description="Disordered" evidence="1">
    <location>
        <begin position="75"/>
        <end position="100"/>
    </location>
</feature>
<gene>
    <name evidence="2" type="ORF">AMECASPLE_030733</name>
</gene>
<evidence type="ECO:0000313" key="3">
    <source>
        <dbReference type="Proteomes" id="UP001469553"/>
    </source>
</evidence>